<organism evidence="1 2">
    <name type="scientific">Catharanthus roseus</name>
    <name type="common">Madagascar periwinkle</name>
    <name type="synonym">Vinca rosea</name>
    <dbReference type="NCBI Taxonomy" id="4058"/>
    <lineage>
        <taxon>Eukaryota</taxon>
        <taxon>Viridiplantae</taxon>
        <taxon>Streptophyta</taxon>
        <taxon>Embryophyta</taxon>
        <taxon>Tracheophyta</taxon>
        <taxon>Spermatophyta</taxon>
        <taxon>Magnoliopsida</taxon>
        <taxon>eudicotyledons</taxon>
        <taxon>Gunneridae</taxon>
        <taxon>Pentapetalae</taxon>
        <taxon>asterids</taxon>
        <taxon>lamiids</taxon>
        <taxon>Gentianales</taxon>
        <taxon>Apocynaceae</taxon>
        <taxon>Rauvolfioideae</taxon>
        <taxon>Vinceae</taxon>
        <taxon>Catharanthinae</taxon>
        <taxon>Catharanthus</taxon>
    </lineage>
</organism>
<protein>
    <submittedName>
        <fullName evidence="1">Uncharacterized protein</fullName>
    </submittedName>
</protein>
<dbReference type="EMBL" id="CM044707">
    <property type="protein sequence ID" value="KAI5653252.1"/>
    <property type="molecule type" value="Genomic_DNA"/>
</dbReference>
<reference evidence="2" key="1">
    <citation type="journal article" date="2023" name="Nat. Plants">
        <title>Single-cell RNA sequencing provides a high-resolution roadmap for understanding the multicellular compartmentation of specialized metabolism.</title>
        <authorList>
            <person name="Sun S."/>
            <person name="Shen X."/>
            <person name="Li Y."/>
            <person name="Li Y."/>
            <person name="Wang S."/>
            <person name="Li R."/>
            <person name="Zhang H."/>
            <person name="Shen G."/>
            <person name="Guo B."/>
            <person name="Wei J."/>
            <person name="Xu J."/>
            <person name="St-Pierre B."/>
            <person name="Chen S."/>
            <person name="Sun C."/>
        </authorList>
    </citation>
    <scope>NUCLEOTIDE SEQUENCE [LARGE SCALE GENOMIC DNA]</scope>
</reference>
<comment type="caution">
    <text evidence="1">The sequence shown here is derived from an EMBL/GenBank/DDBJ whole genome shotgun (WGS) entry which is preliminary data.</text>
</comment>
<dbReference type="Proteomes" id="UP001060085">
    <property type="component" value="Linkage Group LG07"/>
</dbReference>
<evidence type="ECO:0000313" key="2">
    <source>
        <dbReference type="Proteomes" id="UP001060085"/>
    </source>
</evidence>
<gene>
    <name evidence="1" type="ORF">M9H77_30439</name>
</gene>
<accession>A0ACB9ZZV8</accession>
<sequence>MEEVPTHVHPSPIVPDVVSLPLFRIQGQEGTFGSMDLESFIWLPYLDRALVPSDLWRAEHASHVEAGLQWRLRVRDGPALAVETSILHEVDDMASVLIQEPPTDPS</sequence>
<name>A0ACB9ZZV8_CATRO</name>
<keyword evidence="2" id="KW-1185">Reference proteome</keyword>
<proteinExistence type="predicted"/>
<evidence type="ECO:0000313" key="1">
    <source>
        <dbReference type="EMBL" id="KAI5653252.1"/>
    </source>
</evidence>